<dbReference type="Gene3D" id="3.40.50.10420">
    <property type="entry name" value="NagB/RpiA/CoA transferase-like"/>
    <property type="match status" value="1"/>
</dbReference>
<name>A0ABW2UYD2_9BACI</name>
<dbReference type="PANTHER" id="PTHR23407">
    <property type="entry name" value="ATPASE INHIBITOR/5-FORMYLTETRAHYDROFOLATE CYCLO-LIGASE"/>
    <property type="match status" value="1"/>
</dbReference>
<comment type="caution">
    <text evidence="5">The sequence shown here is derived from an EMBL/GenBank/DDBJ whole genome shotgun (WGS) entry which is preliminary data.</text>
</comment>
<evidence type="ECO:0000256" key="2">
    <source>
        <dbReference type="ARBA" id="ARBA00022741"/>
    </source>
</evidence>
<evidence type="ECO:0000256" key="1">
    <source>
        <dbReference type="ARBA" id="ARBA00010638"/>
    </source>
</evidence>
<keyword evidence="4" id="KW-0479">Metal-binding</keyword>
<sequence>MLRKQIIQQLEAMPSAERAAIENALTDHLVSSDLWQQSNVIGVTMSRGIEWCTEPIIRTAWKEGKTVAVPKSYPSDRSLAFFIMHHYNQLETAHYRLLEPIPEQTEKLTKQAIDLLIVPGMVFDRKGYRIGFGGGYYDRFLSDFPNYKLALAANMQLIDELPAESFDRPVDAIITETGFLSQGSGLNSQDLS</sequence>
<dbReference type="RefSeq" id="WP_382361015.1">
    <property type="nucleotide sequence ID" value="NZ_JBHTGR010000057.1"/>
</dbReference>
<dbReference type="GO" id="GO:0030272">
    <property type="term" value="F:5-formyltetrahydrofolate cyclo-ligase activity"/>
    <property type="evidence" value="ECO:0007669"/>
    <property type="project" value="UniProtKB-EC"/>
</dbReference>
<gene>
    <name evidence="5" type="ORF">ACFQU8_12945</name>
</gene>
<keyword evidence="2 4" id="KW-0547">Nucleotide-binding</keyword>
<keyword evidence="3 4" id="KW-0067">ATP-binding</keyword>
<dbReference type="Proteomes" id="UP001596620">
    <property type="component" value="Unassembled WGS sequence"/>
</dbReference>
<comment type="similarity">
    <text evidence="1 4">Belongs to the 5-formyltetrahydrofolate cyclo-ligase family.</text>
</comment>
<dbReference type="InterPro" id="IPR024185">
    <property type="entry name" value="FTHF_cligase-like_sf"/>
</dbReference>
<comment type="catalytic activity">
    <reaction evidence="4">
        <text>(6S)-5-formyl-5,6,7,8-tetrahydrofolate + ATP = (6R)-5,10-methenyltetrahydrofolate + ADP + phosphate</text>
        <dbReference type="Rhea" id="RHEA:10488"/>
        <dbReference type="ChEBI" id="CHEBI:30616"/>
        <dbReference type="ChEBI" id="CHEBI:43474"/>
        <dbReference type="ChEBI" id="CHEBI:57455"/>
        <dbReference type="ChEBI" id="CHEBI:57457"/>
        <dbReference type="ChEBI" id="CHEBI:456216"/>
        <dbReference type="EC" id="6.3.3.2"/>
    </reaction>
</comment>
<proteinExistence type="inferred from homology"/>
<dbReference type="EMBL" id="JBHTGR010000057">
    <property type="protein sequence ID" value="MFC7748091.1"/>
    <property type="molecule type" value="Genomic_DNA"/>
</dbReference>
<dbReference type="InterPro" id="IPR002698">
    <property type="entry name" value="FTHF_cligase"/>
</dbReference>
<keyword evidence="4" id="KW-0460">Magnesium</keyword>
<evidence type="ECO:0000313" key="5">
    <source>
        <dbReference type="EMBL" id="MFC7748091.1"/>
    </source>
</evidence>
<dbReference type="NCBIfam" id="TIGR02727">
    <property type="entry name" value="MTHFS_bact"/>
    <property type="match status" value="1"/>
</dbReference>
<dbReference type="Pfam" id="PF01812">
    <property type="entry name" value="5-FTHF_cyc-lig"/>
    <property type="match status" value="1"/>
</dbReference>
<evidence type="ECO:0000313" key="6">
    <source>
        <dbReference type="Proteomes" id="UP001596620"/>
    </source>
</evidence>
<comment type="cofactor">
    <cofactor evidence="4">
        <name>Mg(2+)</name>
        <dbReference type="ChEBI" id="CHEBI:18420"/>
    </cofactor>
</comment>
<evidence type="ECO:0000256" key="3">
    <source>
        <dbReference type="ARBA" id="ARBA00022840"/>
    </source>
</evidence>
<keyword evidence="5" id="KW-0436">Ligase</keyword>
<organism evidence="5 6">
    <name type="scientific">Lentibacillus kimchii</name>
    <dbReference type="NCBI Taxonomy" id="1542911"/>
    <lineage>
        <taxon>Bacteria</taxon>
        <taxon>Bacillati</taxon>
        <taxon>Bacillota</taxon>
        <taxon>Bacilli</taxon>
        <taxon>Bacillales</taxon>
        <taxon>Bacillaceae</taxon>
        <taxon>Lentibacillus</taxon>
    </lineage>
</organism>
<dbReference type="EC" id="6.3.3.2" evidence="4"/>
<dbReference type="PANTHER" id="PTHR23407:SF1">
    <property type="entry name" value="5-FORMYLTETRAHYDROFOLATE CYCLO-LIGASE"/>
    <property type="match status" value="1"/>
</dbReference>
<accession>A0ABW2UYD2</accession>
<dbReference type="PIRSF" id="PIRSF006806">
    <property type="entry name" value="FTHF_cligase"/>
    <property type="match status" value="1"/>
</dbReference>
<protein>
    <recommendedName>
        <fullName evidence="4">5-formyltetrahydrofolate cyclo-ligase</fullName>
        <ecNumber evidence="4">6.3.3.2</ecNumber>
    </recommendedName>
</protein>
<dbReference type="SUPFAM" id="SSF100950">
    <property type="entry name" value="NagB/RpiA/CoA transferase-like"/>
    <property type="match status" value="1"/>
</dbReference>
<reference evidence="6" key="1">
    <citation type="journal article" date="2019" name="Int. J. Syst. Evol. Microbiol.">
        <title>The Global Catalogue of Microorganisms (GCM) 10K type strain sequencing project: providing services to taxonomists for standard genome sequencing and annotation.</title>
        <authorList>
            <consortium name="The Broad Institute Genomics Platform"/>
            <consortium name="The Broad Institute Genome Sequencing Center for Infectious Disease"/>
            <person name="Wu L."/>
            <person name="Ma J."/>
        </authorList>
    </citation>
    <scope>NUCLEOTIDE SEQUENCE [LARGE SCALE GENOMIC DNA]</scope>
    <source>
        <strain evidence="6">JCM 30234</strain>
    </source>
</reference>
<evidence type="ECO:0000256" key="4">
    <source>
        <dbReference type="RuleBase" id="RU361279"/>
    </source>
</evidence>
<keyword evidence="6" id="KW-1185">Reference proteome</keyword>
<dbReference type="InterPro" id="IPR037171">
    <property type="entry name" value="NagB/RpiA_transferase-like"/>
</dbReference>